<proteinExistence type="predicted"/>
<accession>A0ABM5U5P1</accession>
<reference evidence="1" key="1">
    <citation type="submission" date="2017-08" db="EMBL/GenBank/DDBJ databases">
        <title>Complete Genome Sequence of Francisella noatunensis subsp. orientalis strain FNO190.</title>
        <authorList>
            <person name="Pereira F.L."/>
            <person name="Goncalves L.A."/>
            <person name="Guilherme T.C."/>
            <person name="Soares S.C."/>
            <person name="Dorella F.A."/>
            <person name="Carvalho A.F."/>
            <person name="Leibowitz M.P."/>
            <person name="Leal C.A.G."/>
            <person name="Azevedo V.A.C."/>
            <person name="Figueiredo H.C.P."/>
        </authorList>
    </citation>
    <scope>NUCLEOTIDE SEQUENCE</scope>
    <source>
        <strain evidence="1">FNO190</strain>
    </source>
</reference>
<evidence type="ECO:0000313" key="2">
    <source>
        <dbReference type="Proteomes" id="UP000035930"/>
    </source>
</evidence>
<name>A0ABM5U5P1_9GAMM</name>
<organism evidence="1 2">
    <name type="scientific">Francisella orientalis</name>
    <dbReference type="NCBI Taxonomy" id="299583"/>
    <lineage>
        <taxon>Bacteria</taxon>
        <taxon>Pseudomonadati</taxon>
        <taxon>Pseudomonadota</taxon>
        <taxon>Gammaproteobacteria</taxon>
        <taxon>Thiotrichales</taxon>
        <taxon>Francisellaceae</taxon>
        <taxon>Francisella</taxon>
    </lineage>
</organism>
<dbReference type="Proteomes" id="UP000035930">
    <property type="component" value="Chromosome"/>
</dbReference>
<gene>
    <name evidence="1" type="ORF">FNO190_0354</name>
</gene>
<evidence type="ECO:0000313" key="1">
    <source>
        <dbReference type="EMBL" id="AKN88197.1"/>
    </source>
</evidence>
<sequence>MACSKMKCNTLKCLLKRQTQKGIANENIQTNWSGRKG</sequence>
<protein>
    <submittedName>
        <fullName evidence="1">Uncharacterized protein</fullName>
    </submittedName>
</protein>
<dbReference type="EMBL" id="CP011923">
    <property type="protein sequence ID" value="AKN88197.1"/>
    <property type="molecule type" value="Genomic_DNA"/>
</dbReference>
<keyword evidence="2" id="KW-1185">Reference proteome</keyword>